<evidence type="ECO:0000256" key="4">
    <source>
        <dbReference type="ARBA" id="ARBA00022807"/>
    </source>
</evidence>
<evidence type="ECO:0000313" key="8">
    <source>
        <dbReference type="EMBL" id="SKM04931.1"/>
    </source>
</evidence>
<gene>
    <name evidence="8" type="ORF">SAMEA2259716_02435</name>
</gene>
<dbReference type="GO" id="GO:0006508">
    <property type="term" value="P:proteolysis"/>
    <property type="evidence" value="ECO:0007669"/>
    <property type="project" value="UniProtKB-KW"/>
</dbReference>
<evidence type="ECO:0000256" key="1">
    <source>
        <dbReference type="ARBA" id="ARBA00007074"/>
    </source>
</evidence>
<keyword evidence="4" id="KW-0788">Thiol protease</keyword>
<name>A0A1U0V4X8_9MYCO</name>
<feature type="compositionally biased region" description="Low complexity" evidence="6">
    <location>
        <begin position="1500"/>
        <end position="1511"/>
    </location>
</feature>
<dbReference type="Gene3D" id="3.90.1720.10">
    <property type="entry name" value="endopeptidase domain like (from Nostoc punctiforme)"/>
    <property type="match status" value="1"/>
</dbReference>
<feature type="region of interest" description="Disordered" evidence="6">
    <location>
        <begin position="1487"/>
        <end position="1512"/>
    </location>
</feature>
<dbReference type="GO" id="GO:0008234">
    <property type="term" value="F:cysteine-type peptidase activity"/>
    <property type="evidence" value="ECO:0007669"/>
    <property type="project" value="UniProtKB-KW"/>
</dbReference>
<feature type="domain" description="NlpC/P60" evidence="7">
    <location>
        <begin position="1230"/>
        <end position="1368"/>
    </location>
</feature>
<accession>A0A1U0V4X8</accession>
<keyword evidence="5" id="KW-0175">Coiled coil</keyword>
<feature type="region of interest" description="Disordered" evidence="6">
    <location>
        <begin position="1421"/>
        <end position="1475"/>
    </location>
</feature>
<evidence type="ECO:0000259" key="7">
    <source>
        <dbReference type="PROSITE" id="PS51935"/>
    </source>
</evidence>
<protein>
    <submittedName>
        <fullName evidence="8">Exported protein</fullName>
    </submittedName>
</protein>
<dbReference type="InterPro" id="IPR038765">
    <property type="entry name" value="Papain-like_cys_pep_sf"/>
</dbReference>
<feature type="region of interest" description="Disordered" evidence="6">
    <location>
        <begin position="1611"/>
        <end position="1633"/>
    </location>
</feature>
<dbReference type="SUPFAM" id="SSF54001">
    <property type="entry name" value="Cysteine proteinases"/>
    <property type="match status" value="1"/>
</dbReference>
<feature type="compositionally biased region" description="Pro residues" evidence="6">
    <location>
        <begin position="1430"/>
        <end position="1440"/>
    </location>
</feature>
<sequence length="1665" mass="172315">MAAEFVAAQASVHIVPSLKDFRSRLRAQLATVEQSVSVEVKAQTAKALAEIKAAKELAERDPIDLQVKLRFDAKKPLTEIRHVYQDLKADMLKGLKLNIMVAGATQLSQLGVALAALNTSVVELGQSALLLPGIFSGVASSVGALAVGTRGVTDAFKAYSNAQKDSADAARQQVQANRNVADATLQLDRAVKDAKRNLEDLNSQLRDAPLDEAEAVLNVQEARQEAAKTFGKSALQMQRDNLNVQKSEARLAETRRRNARLIDDVAEANAKGVRNSDNVVAALNRLSTASEEAGKSSGALKEWQDAMGRLSPEARNFVTQLTAMSGQWDTLRQSVQDGLFAGLGEDVRQLGEVGLPVLNRGLTSIATGINSNLKTAIASLRQGSNLSMIESIFGSTADAQQRLDGAINPMVDAFLRLSTVGASHLPRLATAFGDVMRRFDTFIKRASADGSLDRWISRGEKSLKDLGNSLINIGSIMNTISDIFVGSNGKGLLASLESGTKRLSDYLKTVEGHNKVRQFFLDARAEFERWKPVLSDVWAIVRNVKDGVMAWGGTVLPVLRTVSQLLAGVPGLAAAITYAILGWRTLSPVFQGVNRALGLIDMDFRNVVKSVGEGKGFTGKLRVLANVLGTGGALAVASVAAGGILYTLADKQDMAATKASRHADEIRRLRSELNSLTGELTNQGLIDKLNALGEYKPESGWRGDSIDIPKQAEKVGIDRNKLGQILTPRQEAARNAELGRLDKITEGALTGTHYWKKNHEAFEKVGISSDVLAKALGGDQQAIDKFNAAFAAGQIPGGGPASLHPDSYTLADIQQGANRMGKRVLPGLGDQAQSASQVAGAVRSNVAGSNEVSTDIRKNNAAAGGGEVTLKPDNPFRGLNVDKAYRDPVRGGGAVVLNTPFAQLPEQLVKDVEANSGTVEPLDGGLRSQVTMTRDRFELYAGGKPFGPYVGAHKAGGLLSGPGTGTSDSMLARVSNGEYIVKASSVSKYGLGLLHSINDGELPRFDEGGPVMVGPKQPYQPMDRTVVPNPGPAASNYAKDWYGTKPAPGVAATPAPTPMPDMSNPGLYNPATGSYTALPDGLGDRGVGTGANVPKVPTAVETRHGLGIAVPGGSQYSALPGPDMGAQVPQDALVPQQQLGLASLPENLQPVSILSQLGEILLQFVASFFGIDLSYFNAFKSGLSGVTHRMAPGQAANPEAQALQNLAPNPLAGSTSALLEGGTAQAMSAQPAAARAAAMAESMAGKPYTWGGSTLDGTDCSGLVMYVADAYTGKQFSGRSGGTGTEGDTLRAKGAVIISDPSQAPAGTLRIGWNGSHTAGTLPDGRNFEASTFGKPIAVGSGAQGYNASAFTNWAYFPAGYAAGGLLSGPGTGTSDSMLARVSNGEFIVKASSVSKYGAGMLHALNEGKLPRFDEGGPVLIPGMVAPAPQAAPQPIPDPQGPQAQQAQQSAQAQAQSQQGAQAATQSQAPQTDTAVQTVGDAMSGIGNALSGVGGGGSSPGAEAPEGATAEQDPRSILGAAPTNQDHNAPWLTKGIQGAASTIGSALSTAISAAGSVAGAGAPGAGAGASAAGSMAAAGAQIAGQVASGAVNILSSLMVGTLTGGTTQGAYGAPVLPGPPQSSGGQGGPGIVNNYGDIHTANYDEFYKGQQRREAQQQAPLLPMR</sequence>
<keyword evidence="2" id="KW-0645">Protease</keyword>
<evidence type="ECO:0000256" key="6">
    <source>
        <dbReference type="SAM" id="MobiDB-lite"/>
    </source>
</evidence>
<evidence type="ECO:0000256" key="5">
    <source>
        <dbReference type="SAM" id="Coils"/>
    </source>
</evidence>
<dbReference type="Proteomes" id="UP000190074">
    <property type="component" value="Unassembled WGS sequence"/>
</dbReference>
<dbReference type="InterPro" id="IPR000064">
    <property type="entry name" value="NLP_P60_dom"/>
</dbReference>
<feature type="compositionally biased region" description="Low complexity" evidence="6">
    <location>
        <begin position="1441"/>
        <end position="1475"/>
    </location>
</feature>
<dbReference type="Pfam" id="PF00877">
    <property type="entry name" value="NLPC_P60"/>
    <property type="match status" value="1"/>
</dbReference>
<keyword evidence="3" id="KW-0378">Hydrolase</keyword>
<feature type="coiled-coil region" evidence="5">
    <location>
        <begin position="237"/>
        <end position="271"/>
    </location>
</feature>
<evidence type="ECO:0000256" key="3">
    <source>
        <dbReference type="ARBA" id="ARBA00022801"/>
    </source>
</evidence>
<reference evidence="8 9" key="1">
    <citation type="submission" date="2016-11" db="EMBL/GenBank/DDBJ databases">
        <authorList>
            <consortium name="Pathogen Informatics"/>
        </authorList>
    </citation>
    <scope>NUCLEOTIDE SEQUENCE [LARGE SCALE GENOMIC DNA]</scope>
    <source>
        <strain evidence="8 9">911</strain>
    </source>
</reference>
<dbReference type="EMBL" id="FVGW01000004">
    <property type="protein sequence ID" value="SKM04931.1"/>
    <property type="molecule type" value="Genomic_DNA"/>
</dbReference>
<evidence type="ECO:0000313" key="9">
    <source>
        <dbReference type="Proteomes" id="UP000190074"/>
    </source>
</evidence>
<dbReference type="RefSeq" id="WP_074292818.1">
    <property type="nucleotide sequence ID" value="NZ_FVGW01000004.1"/>
</dbReference>
<evidence type="ECO:0000256" key="2">
    <source>
        <dbReference type="ARBA" id="ARBA00022670"/>
    </source>
</evidence>
<dbReference type="PROSITE" id="PS51935">
    <property type="entry name" value="NLPC_P60"/>
    <property type="match status" value="1"/>
</dbReference>
<organism evidence="8 9">
    <name type="scientific">Mycobacteroides abscessus subsp. massiliense</name>
    <dbReference type="NCBI Taxonomy" id="1962118"/>
    <lineage>
        <taxon>Bacteria</taxon>
        <taxon>Bacillati</taxon>
        <taxon>Actinomycetota</taxon>
        <taxon>Actinomycetes</taxon>
        <taxon>Mycobacteriales</taxon>
        <taxon>Mycobacteriaceae</taxon>
        <taxon>Mycobacteroides</taxon>
        <taxon>Mycobacteroides abscessus</taxon>
    </lineage>
</organism>
<proteinExistence type="inferred from homology"/>
<comment type="similarity">
    <text evidence="1">Belongs to the peptidase C40 family.</text>
</comment>